<dbReference type="RefSeq" id="WP_002691442.1">
    <property type="nucleotide sequence ID" value="NZ_JH600070.1"/>
</dbReference>
<dbReference type="InterPro" id="IPR011989">
    <property type="entry name" value="ARM-like"/>
</dbReference>
<dbReference type="OrthoDB" id="9921828at2"/>
<feature type="compositionally biased region" description="Acidic residues" evidence="1">
    <location>
        <begin position="190"/>
        <end position="205"/>
    </location>
</feature>
<organism evidence="2 3">
    <name type="scientific">Beggiatoa alba B18LD</name>
    <dbReference type="NCBI Taxonomy" id="395493"/>
    <lineage>
        <taxon>Bacteria</taxon>
        <taxon>Pseudomonadati</taxon>
        <taxon>Pseudomonadota</taxon>
        <taxon>Gammaproteobacteria</taxon>
        <taxon>Thiotrichales</taxon>
        <taxon>Thiotrichaceae</taxon>
        <taxon>Beggiatoa</taxon>
    </lineage>
</organism>
<dbReference type="Proteomes" id="UP000005744">
    <property type="component" value="Unassembled WGS sequence"/>
</dbReference>
<reference evidence="2 3" key="1">
    <citation type="submission" date="2011-11" db="EMBL/GenBank/DDBJ databases">
        <title>Improved High-Quality Draft sequence of Beggiatoa alba B18lD.</title>
        <authorList>
            <consortium name="US DOE Joint Genome Institute"/>
            <person name="Lucas S."/>
            <person name="Han J."/>
            <person name="Lapidus A."/>
            <person name="Cheng J.-F."/>
            <person name="Goodwin L."/>
            <person name="Pitluck S."/>
            <person name="Peters L."/>
            <person name="Mikhailova N."/>
            <person name="Held B."/>
            <person name="Detter J.C."/>
            <person name="Han C."/>
            <person name="Tapia R."/>
            <person name="Land M."/>
            <person name="Hauser L."/>
            <person name="Kyrpides N."/>
            <person name="Ivanova N."/>
            <person name="Pagani I."/>
            <person name="Samuel K."/>
            <person name="Teske A."/>
            <person name="Mueller J."/>
            <person name="Woyke T."/>
        </authorList>
    </citation>
    <scope>NUCLEOTIDE SEQUENCE [LARGE SCALE GENOMIC DNA]</scope>
    <source>
        <strain evidence="2 3">B18LD</strain>
    </source>
</reference>
<evidence type="ECO:0000256" key="1">
    <source>
        <dbReference type="SAM" id="MobiDB-lite"/>
    </source>
</evidence>
<gene>
    <name evidence="2" type="ORF">BegalDRAFT_3048</name>
</gene>
<dbReference type="Gene3D" id="1.25.10.10">
    <property type="entry name" value="Leucine-rich Repeat Variant"/>
    <property type="match status" value="1"/>
</dbReference>
<proteinExistence type="predicted"/>
<dbReference type="AlphaFoldDB" id="I3CJT1"/>
<sequence>MKTTKQKKAEQPVFEIALLVNDEKISLDYEVLQRILSNVVYNAGAEWQPIVALLAHHPHYQVRQELASFSLLTQETFNHLISDKNKSVVEDLLRNDLCEQFLTQEHIKQIIQRNDTSLLIALINILHRLCGSETIDNIEWYEKLLTHSDPEVRKELASSDRLTTEQIMTLTEDKDPLVAKTAKETLSNMDYDEDDYDEDDESEDD</sequence>
<dbReference type="SUPFAM" id="SSF48371">
    <property type="entry name" value="ARM repeat"/>
    <property type="match status" value="1"/>
</dbReference>
<evidence type="ECO:0000313" key="3">
    <source>
        <dbReference type="Proteomes" id="UP000005744"/>
    </source>
</evidence>
<feature type="region of interest" description="Disordered" evidence="1">
    <location>
        <begin position="173"/>
        <end position="205"/>
    </location>
</feature>
<keyword evidence="3" id="KW-1185">Reference proteome</keyword>
<feature type="compositionally biased region" description="Basic and acidic residues" evidence="1">
    <location>
        <begin position="173"/>
        <end position="183"/>
    </location>
</feature>
<protein>
    <submittedName>
        <fullName evidence="2">Uncharacterized protein</fullName>
    </submittedName>
</protein>
<dbReference type="InterPro" id="IPR016024">
    <property type="entry name" value="ARM-type_fold"/>
</dbReference>
<dbReference type="HOGENOM" id="CLU_1335353_0_0_6"/>
<accession>I3CJT1</accession>
<dbReference type="EMBL" id="JH600070">
    <property type="protein sequence ID" value="EIJ43874.1"/>
    <property type="molecule type" value="Genomic_DNA"/>
</dbReference>
<evidence type="ECO:0000313" key="2">
    <source>
        <dbReference type="EMBL" id="EIJ43874.1"/>
    </source>
</evidence>
<name>I3CJT1_9GAMM</name>